<dbReference type="GO" id="GO:0015627">
    <property type="term" value="C:type II protein secretion system complex"/>
    <property type="evidence" value="ECO:0007669"/>
    <property type="project" value="InterPro"/>
</dbReference>
<proteinExistence type="inferred from homology"/>
<dbReference type="GO" id="GO:0015628">
    <property type="term" value="P:protein secretion by the type II secretion system"/>
    <property type="evidence" value="ECO:0007669"/>
    <property type="project" value="InterPro"/>
</dbReference>
<keyword evidence="8 11" id="KW-1133">Transmembrane helix</keyword>
<keyword evidence="7 10" id="KW-0653">Protein transport</keyword>
<evidence type="ECO:0000256" key="7">
    <source>
        <dbReference type="ARBA" id="ARBA00022927"/>
    </source>
</evidence>
<comment type="function">
    <text evidence="10">Inner membrane component of the type II secretion system required for the energy-dependent secretion of extracellular factors such as proteases and toxins from the periplasm.</text>
</comment>
<keyword evidence="13" id="KW-1185">Reference proteome</keyword>
<gene>
    <name evidence="12" type="ORF">BLE401_12905</name>
</gene>
<comment type="similarity">
    <text evidence="2 10">Belongs to the GSP M family.</text>
</comment>
<reference evidence="13" key="1">
    <citation type="submission" date="2016-12" db="EMBL/GenBank/DDBJ databases">
        <title>Complete Genome Sequence of Beggiatoa leptomitiformis D-401.</title>
        <authorList>
            <person name="Fomenkov A."/>
            <person name="Vincze T."/>
            <person name="Grabovich M."/>
            <person name="Anton B.P."/>
            <person name="Dubinina G."/>
            <person name="Orlova M."/>
            <person name="Belousova E."/>
            <person name="Roberts R.J."/>
        </authorList>
    </citation>
    <scope>NUCLEOTIDE SEQUENCE [LARGE SCALE GENOMIC DNA]</scope>
    <source>
        <strain evidence="13">D-401</strain>
    </source>
</reference>
<keyword evidence="5 10" id="KW-0997">Cell inner membrane</keyword>
<evidence type="ECO:0000256" key="11">
    <source>
        <dbReference type="SAM" id="Phobius"/>
    </source>
</evidence>
<name>A0A2N9YG48_9GAMM</name>
<dbReference type="RefSeq" id="WP_062152933.1">
    <property type="nucleotide sequence ID" value="NZ_CP012373.2"/>
</dbReference>
<dbReference type="PIRSF" id="PIRSF006291">
    <property type="entry name" value="GspM"/>
    <property type="match status" value="1"/>
</dbReference>
<dbReference type="InterPro" id="IPR023229">
    <property type="entry name" value="T2SS_M_periplasmic_sf"/>
</dbReference>
<evidence type="ECO:0000256" key="9">
    <source>
        <dbReference type="ARBA" id="ARBA00023136"/>
    </source>
</evidence>
<evidence type="ECO:0000256" key="2">
    <source>
        <dbReference type="ARBA" id="ARBA00010637"/>
    </source>
</evidence>
<sequence>MIQWFNQLNGRERYILIAGAMLSLILLVYVLAWQPFITSKQDVESSIIAQQATLAWMRQTAAEIQQLRQQANPKTSTTGNQSLLSMIDTALNQGALAKVPKRIEPQGEDSVRVNFDEVNFTALNQWLADLYNRYGIQVATSTIERQRSADRVKARLLLY</sequence>
<dbReference type="OrthoDB" id="6120808at2"/>
<keyword evidence="3 10" id="KW-0813">Transport</keyword>
<evidence type="ECO:0000256" key="5">
    <source>
        <dbReference type="ARBA" id="ARBA00022519"/>
    </source>
</evidence>
<dbReference type="SUPFAM" id="SSF103054">
    <property type="entry name" value="General secretion pathway protein M, EpsM"/>
    <property type="match status" value="1"/>
</dbReference>
<evidence type="ECO:0000256" key="6">
    <source>
        <dbReference type="ARBA" id="ARBA00022692"/>
    </source>
</evidence>
<dbReference type="Proteomes" id="UP000234271">
    <property type="component" value="Chromosome"/>
</dbReference>
<dbReference type="InterPro" id="IPR007690">
    <property type="entry name" value="T2SS_GspM"/>
</dbReference>
<dbReference type="Pfam" id="PF04612">
    <property type="entry name" value="T2SSM"/>
    <property type="match status" value="1"/>
</dbReference>
<protein>
    <recommendedName>
        <fullName evidence="10">Type II secretion system protein M</fullName>
        <shortName evidence="10">T2SS protein M</shortName>
    </recommendedName>
    <alternativeName>
        <fullName evidence="10">General secretion pathway protein M</fullName>
    </alternativeName>
</protein>
<evidence type="ECO:0000256" key="10">
    <source>
        <dbReference type="PIRNR" id="PIRNR006291"/>
    </source>
</evidence>
<keyword evidence="6 11" id="KW-0812">Transmembrane</keyword>
<evidence type="ECO:0000256" key="3">
    <source>
        <dbReference type="ARBA" id="ARBA00022448"/>
    </source>
</evidence>
<dbReference type="Gene3D" id="3.30.1360.100">
    <property type="entry name" value="General secretion pathway protein M, EpsM"/>
    <property type="match status" value="1"/>
</dbReference>
<comment type="subcellular location">
    <subcellularLocation>
        <location evidence="1">Cell inner membrane</location>
        <topology evidence="1">Single-pass membrane protein</topology>
    </subcellularLocation>
</comment>
<feature type="transmembrane region" description="Helical" evidence="11">
    <location>
        <begin position="14"/>
        <end position="32"/>
    </location>
</feature>
<organism evidence="12 13">
    <name type="scientific">Beggiatoa leptomitoformis</name>
    <dbReference type="NCBI Taxonomy" id="288004"/>
    <lineage>
        <taxon>Bacteria</taxon>
        <taxon>Pseudomonadati</taxon>
        <taxon>Pseudomonadota</taxon>
        <taxon>Gammaproteobacteria</taxon>
        <taxon>Thiotrichales</taxon>
        <taxon>Thiotrichaceae</taxon>
        <taxon>Beggiatoa</taxon>
    </lineage>
</organism>
<evidence type="ECO:0000313" key="13">
    <source>
        <dbReference type="Proteomes" id="UP000234271"/>
    </source>
</evidence>
<keyword evidence="4 10" id="KW-1003">Cell membrane</keyword>
<dbReference type="GO" id="GO:0005886">
    <property type="term" value="C:plasma membrane"/>
    <property type="evidence" value="ECO:0007669"/>
    <property type="project" value="UniProtKB-SubCell"/>
</dbReference>
<evidence type="ECO:0000256" key="1">
    <source>
        <dbReference type="ARBA" id="ARBA00004377"/>
    </source>
</evidence>
<keyword evidence="9 10" id="KW-0472">Membrane</keyword>
<accession>A0A2N9YG48</accession>
<evidence type="ECO:0000256" key="4">
    <source>
        <dbReference type="ARBA" id="ARBA00022475"/>
    </source>
</evidence>
<evidence type="ECO:0000256" key="8">
    <source>
        <dbReference type="ARBA" id="ARBA00022989"/>
    </source>
</evidence>
<evidence type="ECO:0000313" key="12">
    <source>
        <dbReference type="EMBL" id="AUI69498.1"/>
    </source>
</evidence>
<dbReference type="AlphaFoldDB" id="A0A2N9YG48"/>
<dbReference type="EMBL" id="CP018889">
    <property type="protein sequence ID" value="AUI69498.1"/>
    <property type="molecule type" value="Genomic_DNA"/>
</dbReference>